<comment type="caution">
    <text evidence="1">The sequence shown here is derived from an EMBL/GenBank/DDBJ whole genome shotgun (WGS) entry which is preliminary data.</text>
</comment>
<sequence length="170" mass="18692">MPLPDAPYGLKCIVPAAVTALVNIAQSAFQDCVAKSSTVAFRILSMLGIPPRRFLVIIPVSIVLIVLNACQEFNHHHRVVRVGPVNLLNCLLSIPVFTAIRNSIVAIGAAAASSKLCSPAIPFLKVLLKSNRVRIWVFCHELQNGIMMRETFTYENCVTRKTAQKVNNKQ</sequence>
<evidence type="ECO:0000313" key="2">
    <source>
        <dbReference type="Proteomes" id="UP000799772"/>
    </source>
</evidence>
<gene>
    <name evidence="1" type="ORF">NA57DRAFT_54595</name>
</gene>
<dbReference type="Proteomes" id="UP000799772">
    <property type="component" value="Unassembled WGS sequence"/>
</dbReference>
<name>A0A9P4MAM9_9PEZI</name>
<protein>
    <submittedName>
        <fullName evidence="1">Uncharacterized protein</fullName>
    </submittedName>
</protein>
<keyword evidence="2" id="KW-1185">Reference proteome</keyword>
<proteinExistence type="predicted"/>
<reference evidence="1" key="1">
    <citation type="journal article" date="2020" name="Stud. Mycol.">
        <title>101 Dothideomycetes genomes: a test case for predicting lifestyles and emergence of pathogens.</title>
        <authorList>
            <person name="Haridas S."/>
            <person name="Albert R."/>
            <person name="Binder M."/>
            <person name="Bloem J."/>
            <person name="Labutti K."/>
            <person name="Salamov A."/>
            <person name="Andreopoulos B."/>
            <person name="Baker S."/>
            <person name="Barry K."/>
            <person name="Bills G."/>
            <person name="Bluhm B."/>
            <person name="Cannon C."/>
            <person name="Castanera R."/>
            <person name="Culley D."/>
            <person name="Daum C."/>
            <person name="Ezra D."/>
            <person name="Gonzalez J."/>
            <person name="Henrissat B."/>
            <person name="Kuo A."/>
            <person name="Liang C."/>
            <person name="Lipzen A."/>
            <person name="Lutzoni F."/>
            <person name="Magnuson J."/>
            <person name="Mondo S."/>
            <person name="Nolan M."/>
            <person name="Ohm R."/>
            <person name="Pangilinan J."/>
            <person name="Park H.-J."/>
            <person name="Ramirez L."/>
            <person name="Alfaro M."/>
            <person name="Sun H."/>
            <person name="Tritt A."/>
            <person name="Yoshinaga Y."/>
            <person name="Zwiers L.-H."/>
            <person name="Turgeon B."/>
            <person name="Goodwin S."/>
            <person name="Spatafora J."/>
            <person name="Crous P."/>
            <person name="Grigoriev I."/>
        </authorList>
    </citation>
    <scope>NUCLEOTIDE SEQUENCE</scope>
    <source>
        <strain evidence="1">CBS 133067</strain>
    </source>
</reference>
<evidence type="ECO:0000313" key="1">
    <source>
        <dbReference type="EMBL" id="KAF2100512.1"/>
    </source>
</evidence>
<dbReference type="EMBL" id="ML978124">
    <property type="protein sequence ID" value="KAF2100512.1"/>
    <property type="molecule type" value="Genomic_DNA"/>
</dbReference>
<organism evidence="1 2">
    <name type="scientific">Rhizodiscina lignyota</name>
    <dbReference type="NCBI Taxonomy" id="1504668"/>
    <lineage>
        <taxon>Eukaryota</taxon>
        <taxon>Fungi</taxon>
        <taxon>Dikarya</taxon>
        <taxon>Ascomycota</taxon>
        <taxon>Pezizomycotina</taxon>
        <taxon>Dothideomycetes</taxon>
        <taxon>Pleosporomycetidae</taxon>
        <taxon>Aulographales</taxon>
        <taxon>Rhizodiscinaceae</taxon>
        <taxon>Rhizodiscina</taxon>
    </lineage>
</organism>
<dbReference type="AlphaFoldDB" id="A0A9P4MAM9"/>
<accession>A0A9P4MAM9</accession>